<feature type="modified residue" description="Phosphocysteine; by EIIA" evidence="7">
    <location>
        <position position="8"/>
    </location>
</feature>
<reference evidence="9 10" key="1">
    <citation type="submission" date="2016-11" db="EMBL/GenBank/DDBJ databases">
        <authorList>
            <person name="Jaros S."/>
            <person name="Januszkiewicz K."/>
            <person name="Wedrychowicz H."/>
        </authorList>
    </citation>
    <scope>NUCLEOTIDE SEQUENCE [LARGE SCALE GENOMIC DNA]</scope>
    <source>
        <strain evidence="9 10">DSM 21864</strain>
    </source>
</reference>
<keyword evidence="2" id="KW-0597">Phosphoprotein</keyword>
<keyword evidence="5" id="KW-0598">Phosphotransferase system</keyword>
<dbReference type="Gene3D" id="3.40.50.2300">
    <property type="match status" value="1"/>
</dbReference>
<dbReference type="GO" id="GO:0008982">
    <property type="term" value="F:protein-N(PI)-phosphohistidine-sugar phosphotransferase activity"/>
    <property type="evidence" value="ECO:0007669"/>
    <property type="project" value="InterPro"/>
</dbReference>
<dbReference type="Proteomes" id="UP000184080">
    <property type="component" value="Unassembled WGS sequence"/>
</dbReference>
<dbReference type="RefSeq" id="WP_073012100.1">
    <property type="nucleotide sequence ID" value="NZ_FQZO01000011.1"/>
</dbReference>
<dbReference type="Pfam" id="PF02302">
    <property type="entry name" value="PTS_IIB"/>
    <property type="match status" value="1"/>
</dbReference>
<dbReference type="AlphaFoldDB" id="A0A1M6NI78"/>
<sequence>MKKIYLFCSNGMSTSILASKMQAAADENSLPIEVKAYPHKDLDEIIKSLHPDCILLGPQVKYLYEKTVNDFGGTGIPIAVIDPTDYGMMNAKKVLKNAINLIKASKK</sequence>
<evidence type="ECO:0000256" key="1">
    <source>
        <dbReference type="ARBA" id="ARBA00022448"/>
    </source>
</evidence>
<evidence type="ECO:0000256" key="6">
    <source>
        <dbReference type="ARBA" id="ARBA00022777"/>
    </source>
</evidence>
<dbReference type="SUPFAM" id="SSF52794">
    <property type="entry name" value="PTS system IIB component-like"/>
    <property type="match status" value="1"/>
</dbReference>
<dbReference type="PANTHER" id="PTHR34581">
    <property type="entry name" value="PTS SYSTEM N,N'-DIACETYLCHITOBIOSE-SPECIFIC EIIB COMPONENT"/>
    <property type="match status" value="1"/>
</dbReference>
<proteinExistence type="predicted"/>
<evidence type="ECO:0000256" key="5">
    <source>
        <dbReference type="ARBA" id="ARBA00022683"/>
    </source>
</evidence>
<organism evidence="9 10">
    <name type="scientific">Clostridium amylolyticum</name>
    <dbReference type="NCBI Taxonomy" id="1121298"/>
    <lineage>
        <taxon>Bacteria</taxon>
        <taxon>Bacillati</taxon>
        <taxon>Bacillota</taxon>
        <taxon>Clostridia</taxon>
        <taxon>Eubacteriales</taxon>
        <taxon>Clostridiaceae</taxon>
        <taxon>Clostridium</taxon>
    </lineage>
</organism>
<dbReference type="EMBL" id="FQZO01000011">
    <property type="protein sequence ID" value="SHJ95409.1"/>
    <property type="molecule type" value="Genomic_DNA"/>
</dbReference>
<keyword evidence="10" id="KW-1185">Reference proteome</keyword>
<evidence type="ECO:0000256" key="7">
    <source>
        <dbReference type="PROSITE-ProRule" id="PRU00423"/>
    </source>
</evidence>
<keyword evidence="6" id="KW-0418">Kinase</keyword>
<evidence type="ECO:0000256" key="4">
    <source>
        <dbReference type="ARBA" id="ARBA00022679"/>
    </source>
</evidence>
<protein>
    <submittedName>
        <fullName evidence="9">PTS system, cellobiose-specific IIB component</fullName>
    </submittedName>
</protein>
<gene>
    <name evidence="9" type="ORF">SAMN05444401_0224</name>
</gene>
<name>A0A1M6NI78_9CLOT</name>
<keyword evidence="1" id="KW-0813">Transport</keyword>
<dbReference type="STRING" id="1121298.SAMN05444401_0224"/>
<dbReference type="InterPro" id="IPR013012">
    <property type="entry name" value="PTS_EIIB_3"/>
</dbReference>
<keyword evidence="3" id="KW-0762">Sugar transport</keyword>
<dbReference type="InterPro" id="IPR036095">
    <property type="entry name" value="PTS_EIIB-like_sf"/>
</dbReference>
<feature type="domain" description="PTS EIIB type-3" evidence="8">
    <location>
        <begin position="1"/>
        <end position="107"/>
    </location>
</feature>
<evidence type="ECO:0000256" key="3">
    <source>
        <dbReference type="ARBA" id="ARBA00022597"/>
    </source>
</evidence>
<dbReference type="CDD" id="cd05564">
    <property type="entry name" value="PTS_IIB_chitobiose_lichenan"/>
    <property type="match status" value="1"/>
</dbReference>
<dbReference type="GO" id="GO:0009401">
    <property type="term" value="P:phosphoenolpyruvate-dependent sugar phosphotransferase system"/>
    <property type="evidence" value="ECO:0007669"/>
    <property type="project" value="UniProtKB-KW"/>
</dbReference>
<dbReference type="InterPro" id="IPR003501">
    <property type="entry name" value="PTS_EIIB_2/3"/>
</dbReference>
<evidence type="ECO:0000256" key="2">
    <source>
        <dbReference type="ARBA" id="ARBA00022553"/>
    </source>
</evidence>
<dbReference type="PROSITE" id="PS51100">
    <property type="entry name" value="PTS_EIIB_TYPE_3"/>
    <property type="match status" value="1"/>
</dbReference>
<dbReference type="OrthoDB" id="9808134at2"/>
<evidence type="ECO:0000259" key="8">
    <source>
        <dbReference type="PROSITE" id="PS51100"/>
    </source>
</evidence>
<evidence type="ECO:0000313" key="10">
    <source>
        <dbReference type="Proteomes" id="UP000184080"/>
    </source>
</evidence>
<evidence type="ECO:0000313" key="9">
    <source>
        <dbReference type="EMBL" id="SHJ95409.1"/>
    </source>
</evidence>
<dbReference type="PANTHER" id="PTHR34581:SF2">
    <property type="entry name" value="PTS SYSTEM N,N'-DIACETYLCHITOBIOSE-SPECIFIC EIIB COMPONENT"/>
    <property type="match status" value="1"/>
</dbReference>
<accession>A0A1M6NI78</accession>
<dbReference type="InterPro" id="IPR051819">
    <property type="entry name" value="PTS_sugar-specific_EIIB"/>
</dbReference>
<keyword evidence="4" id="KW-0808">Transferase</keyword>
<dbReference type="GO" id="GO:0016301">
    <property type="term" value="F:kinase activity"/>
    <property type="evidence" value="ECO:0007669"/>
    <property type="project" value="UniProtKB-KW"/>
</dbReference>